<feature type="transmembrane region" description="Helical" evidence="1">
    <location>
        <begin position="110"/>
        <end position="141"/>
    </location>
</feature>
<evidence type="ECO:0000313" key="2">
    <source>
        <dbReference type="EMBL" id="QXE27968.1"/>
    </source>
</evidence>
<evidence type="ECO:0008006" key="4">
    <source>
        <dbReference type="Google" id="ProtNLM"/>
    </source>
</evidence>
<proteinExistence type="predicted"/>
<reference evidence="2" key="1">
    <citation type="submission" date="2021-01" db="EMBL/GenBank/DDBJ databases">
        <title>Chlamydial infections in birds of prey presented to California wildlife rehabilitation facilities.</title>
        <authorList>
            <person name="Seibert B.A."/>
            <person name="Keel M.K."/>
            <person name="Kelly T.R."/>
            <person name="Nilsen R.A."/>
            <person name="Pesti D.R."/>
            <person name="Ciembor P.X."/>
            <person name="Gregory C.R."/>
            <person name="Ritchie B.W."/>
            <person name="Hawkins M.G."/>
        </authorList>
    </citation>
    <scope>NUCLEOTIDE SEQUENCE [LARGE SCALE GENOMIC DNA]</scope>
    <source>
        <strain evidence="2">SWA</strain>
    </source>
</reference>
<keyword evidence="1" id="KW-1133">Transmembrane helix</keyword>
<feature type="transmembrane region" description="Helical" evidence="1">
    <location>
        <begin position="147"/>
        <end position="170"/>
    </location>
</feature>
<keyword evidence="3" id="KW-1185">Reference proteome</keyword>
<name>A0ABX8LB95_9CHLA</name>
<keyword evidence="1" id="KW-0812">Transmembrane</keyword>
<dbReference type="RefSeq" id="WP_131744341.1">
    <property type="nucleotide sequence ID" value="NZ_CAAAFM010000002.1"/>
</dbReference>
<dbReference type="EMBL" id="CP067334">
    <property type="protein sequence ID" value="QXE27968.1"/>
    <property type="molecule type" value="Genomic_DNA"/>
</dbReference>
<accession>A0ABX8LB95</accession>
<keyword evidence="1" id="KW-0472">Membrane</keyword>
<evidence type="ECO:0000313" key="3">
    <source>
        <dbReference type="Proteomes" id="UP000683565"/>
    </source>
</evidence>
<gene>
    <name evidence="2" type="ORF">JJJ19_00090</name>
</gene>
<protein>
    <recommendedName>
        <fullName evidence="4">Inclusion membrane protein C</fullName>
    </recommendedName>
</protein>
<dbReference type="Proteomes" id="UP000683565">
    <property type="component" value="Chromosome"/>
</dbReference>
<organism evidence="2 3">
    <name type="scientific">Chlamydia buteonis</name>
    <dbReference type="NCBI Taxonomy" id="2494525"/>
    <lineage>
        <taxon>Bacteria</taxon>
        <taxon>Pseudomonadati</taxon>
        <taxon>Chlamydiota</taxon>
        <taxon>Chlamydiia</taxon>
        <taxon>Chlamydiales</taxon>
        <taxon>Chlamydiaceae</taxon>
        <taxon>Chlamydia/Chlamydophila group</taxon>
        <taxon>Chlamydia</taxon>
    </lineage>
</organism>
<sequence length="185" mass="19302">MTSVRTDLNTTETSLTPLSAHEILAQLSTIQATISGLQQQCSSGWPHVPGSTSGTVDQQSYLMRIMQSHMANTSAVVSELRTEVAAIKTKLHGLSSPAGVCSGPMALSAFLLAISLVAIIIIVLASLGLAGVLPQVAAILVNTANSIWAIVSASIVTVICLISVLCVSLIRHHKPLPIETRLTGN</sequence>
<evidence type="ECO:0000256" key="1">
    <source>
        <dbReference type="SAM" id="Phobius"/>
    </source>
</evidence>